<dbReference type="GO" id="GO:0016020">
    <property type="term" value="C:membrane"/>
    <property type="evidence" value="ECO:0007669"/>
    <property type="project" value="InterPro"/>
</dbReference>
<proteinExistence type="predicted"/>
<gene>
    <name evidence="4" type="ORF">BG844_23815</name>
</gene>
<dbReference type="AlphaFoldDB" id="A0A1K0FGA7"/>
<evidence type="ECO:0000313" key="5">
    <source>
        <dbReference type="Proteomes" id="UP000182486"/>
    </source>
</evidence>
<dbReference type="Gene3D" id="3.30.70.2520">
    <property type="match status" value="1"/>
</dbReference>
<sequence>MSDERFTNWAGSIVFGARRFHRPSTVAQVQELVAAGGSVKVLGSGHSFNRMADTRGDLVSLAGLPRIVEVGADRTSVRVDGGIRYGELAARLHAEGLALHTMASLPHISVAGAVATATHGSGWRHANLATAVSAIELVRGDGTAVTLRRGADGDAFAGAVVHLGALGVITALTLDVVPAYELRQYVYDDLPRAALQSHLPEILADGYSVSLFTTWSTPDMAAVWLKRRDPMPAGDFHGARRATAPRHPVPGMPARSSTDQSGEPGPWHTRLPHFRMEFTPSSGEELQSEYHVPRDRALEAIDALQAIGARVAPVLQVCELRTIAADELWLSPNYRRDTFALHFTWIADAGAVLPVVADVEEALAPLDARPHWGKIFTITPATVRARYDRFADFVALAREYDPEGVLRNPWLDDLLG</sequence>
<evidence type="ECO:0000259" key="3">
    <source>
        <dbReference type="PROSITE" id="PS51387"/>
    </source>
</evidence>
<dbReference type="PANTHER" id="PTHR43762:SF1">
    <property type="entry name" value="D-ARABINONO-1,4-LACTONE OXIDASE"/>
    <property type="match status" value="1"/>
</dbReference>
<keyword evidence="1" id="KW-0560">Oxidoreductase</keyword>
<dbReference type="InterPro" id="IPR007173">
    <property type="entry name" value="ALO_C"/>
</dbReference>
<dbReference type="InterPro" id="IPR006094">
    <property type="entry name" value="Oxid_FAD_bind_N"/>
</dbReference>
<dbReference type="InterPro" id="IPR016166">
    <property type="entry name" value="FAD-bd_PCMH"/>
</dbReference>
<dbReference type="GO" id="GO:0071949">
    <property type="term" value="F:FAD binding"/>
    <property type="evidence" value="ECO:0007669"/>
    <property type="project" value="InterPro"/>
</dbReference>
<dbReference type="InterPro" id="IPR016169">
    <property type="entry name" value="FAD-bd_PCMH_sub2"/>
</dbReference>
<reference evidence="4 5" key="1">
    <citation type="submission" date="2016-09" db="EMBL/GenBank/DDBJ databases">
        <title>Couchioplanes caeruleus draft genome sequence.</title>
        <authorList>
            <person name="Sheehan J."/>
            <person name="Caffrey P."/>
        </authorList>
    </citation>
    <scope>NUCLEOTIDE SEQUENCE [LARGE SCALE GENOMIC DNA]</scope>
    <source>
        <strain evidence="4 5">DSM 43634</strain>
    </source>
</reference>
<keyword evidence="5" id="KW-1185">Reference proteome</keyword>
<evidence type="ECO:0000256" key="1">
    <source>
        <dbReference type="ARBA" id="ARBA00023002"/>
    </source>
</evidence>
<dbReference type="Proteomes" id="UP000182486">
    <property type="component" value="Unassembled WGS sequence"/>
</dbReference>
<dbReference type="InterPro" id="IPR036318">
    <property type="entry name" value="FAD-bd_PCMH-like_sf"/>
</dbReference>
<dbReference type="Gene3D" id="3.30.43.10">
    <property type="entry name" value="Uridine Diphospho-n-acetylenolpyruvylglucosamine Reductase, domain 2"/>
    <property type="match status" value="1"/>
</dbReference>
<dbReference type="EMBL" id="MEIA01000267">
    <property type="protein sequence ID" value="OJF11873.1"/>
    <property type="molecule type" value="Genomic_DNA"/>
</dbReference>
<dbReference type="GO" id="GO:0080049">
    <property type="term" value="F:L-gulono-1,4-lactone dehydrogenase activity"/>
    <property type="evidence" value="ECO:0007669"/>
    <property type="project" value="TreeGrafter"/>
</dbReference>
<dbReference type="Pfam" id="PF04030">
    <property type="entry name" value="ALO"/>
    <property type="match status" value="1"/>
</dbReference>
<accession>A0A1K0FGA7</accession>
<dbReference type="Gene3D" id="1.10.45.10">
    <property type="entry name" value="Vanillyl-alcohol Oxidase, Chain A, domain 4"/>
    <property type="match status" value="1"/>
</dbReference>
<name>A0A1K0FGA7_9ACTN</name>
<dbReference type="PANTHER" id="PTHR43762">
    <property type="entry name" value="L-GULONOLACTONE OXIDASE"/>
    <property type="match status" value="1"/>
</dbReference>
<dbReference type="Gene3D" id="3.30.70.2530">
    <property type="match status" value="1"/>
</dbReference>
<dbReference type="RefSeq" id="WP_071807567.1">
    <property type="nucleotide sequence ID" value="NZ_MEIA01000267.1"/>
</dbReference>
<dbReference type="PIRSF" id="PIRSF000136">
    <property type="entry name" value="LGO_GLO"/>
    <property type="match status" value="1"/>
</dbReference>
<evidence type="ECO:0000256" key="2">
    <source>
        <dbReference type="SAM" id="MobiDB-lite"/>
    </source>
</evidence>
<protein>
    <submittedName>
        <fullName evidence="4">FAD-binding protein</fullName>
    </submittedName>
</protein>
<organism evidence="4 5">
    <name type="scientific">Couchioplanes caeruleus subsp. caeruleus</name>
    <dbReference type="NCBI Taxonomy" id="56427"/>
    <lineage>
        <taxon>Bacteria</taxon>
        <taxon>Bacillati</taxon>
        <taxon>Actinomycetota</taxon>
        <taxon>Actinomycetes</taxon>
        <taxon>Micromonosporales</taxon>
        <taxon>Micromonosporaceae</taxon>
        <taxon>Couchioplanes</taxon>
    </lineage>
</organism>
<dbReference type="Gene3D" id="3.30.465.10">
    <property type="match status" value="1"/>
</dbReference>
<dbReference type="GO" id="GO:0003885">
    <property type="term" value="F:D-arabinono-1,4-lactone oxidase activity"/>
    <property type="evidence" value="ECO:0007669"/>
    <property type="project" value="InterPro"/>
</dbReference>
<dbReference type="PROSITE" id="PS51387">
    <property type="entry name" value="FAD_PCMH"/>
    <property type="match status" value="1"/>
</dbReference>
<comment type="caution">
    <text evidence="4">The sequence shown here is derived from an EMBL/GenBank/DDBJ whole genome shotgun (WGS) entry which is preliminary data.</text>
</comment>
<dbReference type="InterPro" id="IPR016171">
    <property type="entry name" value="Vanillyl_alc_oxidase_C-sub2"/>
</dbReference>
<feature type="domain" description="FAD-binding PCMH-type" evidence="3">
    <location>
        <begin position="13"/>
        <end position="179"/>
    </location>
</feature>
<dbReference type="InterPro" id="IPR010031">
    <property type="entry name" value="FAD_lactone_oxidase-like"/>
</dbReference>
<feature type="region of interest" description="Disordered" evidence="2">
    <location>
        <begin position="240"/>
        <end position="268"/>
    </location>
</feature>
<evidence type="ECO:0000313" key="4">
    <source>
        <dbReference type="EMBL" id="OJF11873.1"/>
    </source>
</evidence>
<dbReference type="InterPro" id="IPR016167">
    <property type="entry name" value="FAD-bd_PCMH_sub1"/>
</dbReference>
<dbReference type="SUPFAM" id="SSF56176">
    <property type="entry name" value="FAD-binding/transporter-associated domain-like"/>
    <property type="match status" value="1"/>
</dbReference>
<dbReference type="Pfam" id="PF01565">
    <property type="entry name" value="FAD_binding_4"/>
    <property type="match status" value="1"/>
</dbReference>